<name>A0AAF0ECA7_9BASI</name>
<dbReference type="Pfam" id="PF00069">
    <property type="entry name" value="Pkinase"/>
    <property type="match status" value="2"/>
</dbReference>
<keyword evidence="4" id="KW-1185">Reference proteome</keyword>
<dbReference type="InterPro" id="IPR000719">
    <property type="entry name" value="Prot_kinase_dom"/>
</dbReference>
<evidence type="ECO:0000313" key="4">
    <source>
        <dbReference type="Proteomes" id="UP001214415"/>
    </source>
</evidence>
<dbReference type="GO" id="GO:0005524">
    <property type="term" value="F:ATP binding"/>
    <property type="evidence" value="ECO:0007669"/>
    <property type="project" value="InterPro"/>
</dbReference>
<accession>A0AAF0ECA7</accession>
<proteinExistence type="predicted"/>
<dbReference type="Proteomes" id="UP001214415">
    <property type="component" value="Chromosome 1"/>
</dbReference>
<feature type="domain" description="Protein kinase" evidence="2">
    <location>
        <begin position="6"/>
        <end position="219"/>
    </location>
</feature>
<evidence type="ECO:0000313" key="3">
    <source>
        <dbReference type="EMBL" id="WFD21920.1"/>
    </source>
</evidence>
<evidence type="ECO:0000256" key="1">
    <source>
        <dbReference type="SAM" id="MobiDB-lite"/>
    </source>
</evidence>
<dbReference type="AlphaFoldDB" id="A0AAF0ECA7"/>
<reference evidence="3" key="1">
    <citation type="submission" date="2023-03" db="EMBL/GenBank/DDBJ databases">
        <title>Mating type loci evolution in Malassezia.</title>
        <authorList>
            <person name="Coelho M.A."/>
        </authorList>
    </citation>
    <scope>NUCLEOTIDE SEQUENCE</scope>
    <source>
        <strain evidence="3">CBS 12830</strain>
    </source>
</reference>
<dbReference type="CDD" id="cd05117">
    <property type="entry name" value="STKc_CAMK"/>
    <property type="match status" value="1"/>
</dbReference>
<dbReference type="PANTHER" id="PTHR24347">
    <property type="entry name" value="SERINE/THREONINE-PROTEIN KINASE"/>
    <property type="match status" value="1"/>
</dbReference>
<keyword evidence="3" id="KW-0808">Transferase</keyword>
<dbReference type="GO" id="GO:0004683">
    <property type="term" value="F:calcium/calmodulin-dependent protein kinase activity"/>
    <property type="evidence" value="ECO:0007669"/>
    <property type="project" value="UniProtKB-EC"/>
</dbReference>
<gene>
    <name evidence="3" type="primary">cmk1</name>
    <name evidence="3" type="ORF">MEQU1_000579</name>
</gene>
<dbReference type="EMBL" id="CP119900">
    <property type="protein sequence ID" value="WFD21920.1"/>
    <property type="molecule type" value="Genomic_DNA"/>
</dbReference>
<dbReference type="PROSITE" id="PS50011">
    <property type="entry name" value="PROTEIN_KINASE_DOM"/>
    <property type="match status" value="1"/>
</dbReference>
<sequence>MVPCAYKTGRTLGQGTYAVISKQLMRGREHMVRNEITSLKRVSQEHPGVVSLVDYFETMNNLYLVTDLCQGGELFDRICERGNYYENDAAQIVRTVMETVAFLHSIGVVHREKLTALSTICGTPGYMAPEVFKKAGHGKPVDMWAMGVITYFLLCGYTPFDTESNADEIQRIIAGDYKFEPSIYWEGVSEEARDFIRRLLTVDPSARMTAEEALKHPWLARVPSIHDSAQKDLLPDIKNAFNAKATFRKAVNGIRLINRLRSDTHEHQQARLEMEKNHRLAHEESERLDQVWAQETAPRADP</sequence>
<protein>
    <submittedName>
        <fullName evidence="3">Calcium/calmodulin-dependent protein kinase</fullName>
        <ecNumber evidence="3">2.7.11.17</ecNumber>
    </submittedName>
</protein>
<feature type="region of interest" description="Disordered" evidence="1">
    <location>
        <begin position="278"/>
        <end position="302"/>
    </location>
</feature>
<feature type="compositionally biased region" description="Basic and acidic residues" evidence="1">
    <location>
        <begin position="278"/>
        <end position="289"/>
    </location>
</feature>
<evidence type="ECO:0000259" key="2">
    <source>
        <dbReference type="PROSITE" id="PS50011"/>
    </source>
</evidence>
<dbReference type="InterPro" id="IPR011009">
    <property type="entry name" value="Kinase-like_dom_sf"/>
</dbReference>
<dbReference type="EC" id="2.7.11.17" evidence="3"/>
<dbReference type="Gene3D" id="1.10.510.10">
    <property type="entry name" value="Transferase(Phosphotransferase) domain 1"/>
    <property type="match status" value="2"/>
</dbReference>
<keyword evidence="3" id="KW-0418">Kinase</keyword>
<dbReference type="SUPFAM" id="SSF56112">
    <property type="entry name" value="Protein kinase-like (PK-like)"/>
    <property type="match status" value="1"/>
</dbReference>
<organism evidence="3 4">
    <name type="scientific">Malassezia equina</name>
    <dbReference type="NCBI Taxonomy" id="1381935"/>
    <lineage>
        <taxon>Eukaryota</taxon>
        <taxon>Fungi</taxon>
        <taxon>Dikarya</taxon>
        <taxon>Basidiomycota</taxon>
        <taxon>Ustilaginomycotina</taxon>
        <taxon>Malasseziomycetes</taxon>
        <taxon>Malasseziales</taxon>
        <taxon>Malasseziaceae</taxon>
        <taxon>Malassezia</taxon>
    </lineage>
</organism>